<comment type="subcellular location">
    <subcellularLocation>
        <location evidence="1">Endoplasmic reticulum membrane</location>
        <topology evidence="1">Single-pass type IV membrane protein</topology>
    </subcellularLocation>
</comment>
<dbReference type="OrthoDB" id="4008582at2759"/>
<protein>
    <submittedName>
        <fullName evidence="11">Uncharacterized protein</fullName>
    </submittedName>
</protein>
<dbReference type="RefSeq" id="XP_003644816.1">
    <property type="nucleotide sequence ID" value="XM_003644768.1"/>
</dbReference>
<organism evidence="11 12">
    <name type="scientific">Eremothecium cymbalariae (strain CBS 270.75 / DBVPG 7215 / KCTC 17166 / NRRL Y-17582)</name>
    <name type="common">Yeast</name>
    <dbReference type="NCBI Taxonomy" id="931890"/>
    <lineage>
        <taxon>Eukaryota</taxon>
        <taxon>Fungi</taxon>
        <taxon>Dikarya</taxon>
        <taxon>Ascomycota</taxon>
        <taxon>Saccharomycotina</taxon>
        <taxon>Saccharomycetes</taxon>
        <taxon>Saccharomycetales</taxon>
        <taxon>Saccharomycetaceae</taxon>
        <taxon>Eremothecium</taxon>
    </lineage>
</organism>
<accession>G8JPP4</accession>
<keyword evidence="9 10" id="KW-0472">Membrane</keyword>
<dbReference type="EMBL" id="CP002498">
    <property type="protein sequence ID" value="AET37999.1"/>
    <property type="molecule type" value="Genomic_DNA"/>
</dbReference>
<keyword evidence="8 10" id="KW-1133">Transmembrane helix</keyword>
<evidence type="ECO:0000256" key="7">
    <source>
        <dbReference type="ARBA" id="ARBA00022927"/>
    </source>
</evidence>
<dbReference type="Pfam" id="PF09753">
    <property type="entry name" value="Use1"/>
    <property type="match status" value="1"/>
</dbReference>
<evidence type="ECO:0000313" key="11">
    <source>
        <dbReference type="EMBL" id="AET37999.1"/>
    </source>
</evidence>
<evidence type="ECO:0000256" key="4">
    <source>
        <dbReference type="ARBA" id="ARBA00022692"/>
    </source>
</evidence>
<feature type="transmembrane region" description="Helical" evidence="10">
    <location>
        <begin position="227"/>
        <end position="248"/>
    </location>
</feature>
<dbReference type="AlphaFoldDB" id="G8JPP4"/>
<reference evidence="12" key="1">
    <citation type="journal article" date="2012" name="G3 (Bethesda)">
        <title>Pichia sorbitophila, an interspecies yeast hybrid reveals early steps of genome resolution following polyploidization.</title>
        <authorList>
            <person name="Leh Louis V."/>
            <person name="Despons L."/>
            <person name="Friedrich A."/>
            <person name="Martin T."/>
            <person name="Durrens P."/>
            <person name="Casaregola S."/>
            <person name="Neuveglise C."/>
            <person name="Fairhead C."/>
            <person name="Marck C."/>
            <person name="Cruz J.A."/>
            <person name="Straub M.L."/>
            <person name="Kugler V."/>
            <person name="Sacerdot C."/>
            <person name="Uzunov Z."/>
            <person name="Thierry A."/>
            <person name="Weiss S."/>
            <person name="Bleykasten C."/>
            <person name="De Montigny J."/>
            <person name="Jacques N."/>
            <person name="Jung P."/>
            <person name="Lemaire M."/>
            <person name="Mallet S."/>
            <person name="Morel G."/>
            <person name="Richard G.F."/>
            <person name="Sarkar A."/>
            <person name="Savel G."/>
            <person name="Schacherer J."/>
            <person name="Seret M.L."/>
            <person name="Talla E."/>
            <person name="Samson G."/>
            <person name="Jubin C."/>
            <person name="Poulain J."/>
            <person name="Vacherie B."/>
            <person name="Barbe V."/>
            <person name="Pelletier E."/>
            <person name="Sherman D.J."/>
            <person name="Westhof E."/>
            <person name="Weissenbach J."/>
            <person name="Baret P.V."/>
            <person name="Wincker P."/>
            <person name="Gaillardin C."/>
            <person name="Dujon B."/>
            <person name="Souciet J.L."/>
        </authorList>
    </citation>
    <scope>NUCLEOTIDE SEQUENCE [LARGE SCALE GENOMIC DNA]</scope>
    <source>
        <strain evidence="12">CBS 270.75 / DBVPG 7215 / KCTC 17166 / NRRL Y-17582</strain>
    </source>
</reference>
<dbReference type="GO" id="GO:0031201">
    <property type="term" value="C:SNARE complex"/>
    <property type="evidence" value="ECO:0007669"/>
    <property type="project" value="EnsemblFungi"/>
</dbReference>
<gene>
    <name evidence="11" type="ordered locus">Ecym_2253</name>
</gene>
<dbReference type="InterPro" id="IPR019150">
    <property type="entry name" value="Vesicle_transport_protein_Use1"/>
</dbReference>
<keyword evidence="6" id="KW-0931">ER-Golgi transport</keyword>
<keyword evidence="12" id="KW-1185">Reference proteome</keyword>
<dbReference type="GO" id="GO:0005484">
    <property type="term" value="F:SNAP receptor activity"/>
    <property type="evidence" value="ECO:0007669"/>
    <property type="project" value="EnsemblFungi"/>
</dbReference>
<dbReference type="eggNOG" id="KOG2678">
    <property type="taxonomic scope" value="Eukaryota"/>
</dbReference>
<evidence type="ECO:0000256" key="6">
    <source>
        <dbReference type="ARBA" id="ARBA00022892"/>
    </source>
</evidence>
<keyword evidence="7" id="KW-0653">Protein transport</keyword>
<dbReference type="Proteomes" id="UP000006790">
    <property type="component" value="Chromosome 2"/>
</dbReference>
<comment type="similarity">
    <text evidence="2">Belongs to the USE1 family.</text>
</comment>
<evidence type="ECO:0000256" key="1">
    <source>
        <dbReference type="ARBA" id="ARBA00004163"/>
    </source>
</evidence>
<evidence type="ECO:0000313" key="12">
    <source>
        <dbReference type="Proteomes" id="UP000006790"/>
    </source>
</evidence>
<evidence type="ECO:0000256" key="2">
    <source>
        <dbReference type="ARBA" id="ARBA00007891"/>
    </source>
</evidence>
<name>G8JPP4_ERECY</name>
<evidence type="ECO:0000256" key="3">
    <source>
        <dbReference type="ARBA" id="ARBA00022448"/>
    </source>
</evidence>
<dbReference type="STRING" id="931890.G8JPP4"/>
<evidence type="ECO:0000256" key="5">
    <source>
        <dbReference type="ARBA" id="ARBA00022824"/>
    </source>
</evidence>
<dbReference type="HOGENOM" id="CLU_093583_0_0_1"/>
<evidence type="ECO:0000256" key="10">
    <source>
        <dbReference type="SAM" id="Phobius"/>
    </source>
</evidence>
<dbReference type="PANTHER" id="PTHR13050">
    <property type="entry name" value="USE1-LIKE PROTEIN"/>
    <property type="match status" value="1"/>
</dbReference>
<dbReference type="GO" id="GO:0015031">
    <property type="term" value="P:protein transport"/>
    <property type="evidence" value="ECO:0007669"/>
    <property type="project" value="UniProtKB-KW"/>
</dbReference>
<keyword evidence="3" id="KW-0813">Transport</keyword>
<dbReference type="GeneID" id="11470576"/>
<dbReference type="KEGG" id="erc:Ecym_2253"/>
<evidence type="ECO:0000256" key="9">
    <source>
        <dbReference type="ARBA" id="ARBA00023136"/>
    </source>
</evidence>
<dbReference type="CDD" id="cd15860">
    <property type="entry name" value="SNARE_USE1"/>
    <property type="match status" value="1"/>
</dbReference>
<dbReference type="InParanoid" id="G8JPP4"/>
<dbReference type="GO" id="GO:0006890">
    <property type="term" value="P:retrograde vesicle-mediated transport, Golgi to endoplasmic reticulum"/>
    <property type="evidence" value="ECO:0007669"/>
    <property type="project" value="EnsemblFungi"/>
</dbReference>
<dbReference type="PANTHER" id="PTHR13050:SF7">
    <property type="entry name" value="VESICLE TRANSPORT PROTEIN USE1"/>
    <property type="match status" value="1"/>
</dbReference>
<keyword evidence="5" id="KW-0256">Endoplasmic reticulum</keyword>
<sequence length="254" mass="28960">MGVNTAVLRETLSKQLDIPAAGDDTFLEYVISSKLAANLDRIREEAVRQQLEDNDSDSLPLYNEQLSDLEMHNLYKLNKCRETLLEEYKEYVKSSKARRYSVDFDTSLGEENVSTVVEAIDFPKVEDDSLQQLRKRLLGQKKEKVDEDKPDTVDKQIQVEDDLQQELVSDMAQLVASLRQGAVAFHNALEEDSTVLKATEIGLQVTSKSLSTLGTKLKKYHKSKVGFFFYISCVLFIMLSLLVTYFIIKIFPKM</sequence>
<dbReference type="FunCoup" id="G8JPP4">
    <property type="interactions" value="154"/>
</dbReference>
<keyword evidence="4 10" id="KW-0812">Transmembrane</keyword>
<dbReference type="GO" id="GO:0098554">
    <property type="term" value="C:cytoplasmic side of endoplasmic reticulum membrane"/>
    <property type="evidence" value="ECO:0007669"/>
    <property type="project" value="EnsemblFungi"/>
</dbReference>
<dbReference type="OMA" id="GANAFND"/>
<proteinExistence type="inferred from homology"/>
<evidence type="ECO:0000256" key="8">
    <source>
        <dbReference type="ARBA" id="ARBA00022989"/>
    </source>
</evidence>